<dbReference type="AlphaFoldDB" id="A0A5P1WZS6"/>
<feature type="transmembrane region" description="Helical" evidence="1">
    <location>
        <begin position="217"/>
        <end position="237"/>
    </location>
</feature>
<feature type="transmembrane region" description="Helical" evidence="1">
    <location>
        <begin position="131"/>
        <end position="151"/>
    </location>
</feature>
<feature type="transmembrane region" description="Helical" evidence="1">
    <location>
        <begin position="38"/>
        <end position="59"/>
    </location>
</feature>
<keyword evidence="1" id="KW-0472">Membrane</keyword>
<dbReference type="Proteomes" id="UP000325295">
    <property type="component" value="Chromosome"/>
</dbReference>
<dbReference type="InterPro" id="IPR052734">
    <property type="entry name" value="Nod_factor_acetyltransferase"/>
</dbReference>
<dbReference type="GO" id="GO:0016747">
    <property type="term" value="F:acyltransferase activity, transferring groups other than amino-acyl groups"/>
    <property type="evidence" value="ECO:0007669"/>
    <property type="project" value="InterPro"/>
</dbReference>
<accession>A0A5P1WZS6</accession>
<feature type="domain" description="Acyltransferase 3" evidence="2">
    <location>
        <begin position="12"/>
        <end position="327"/>
    </location>
</feature>
<evidence type="ECO:0000256" key="1">
    <source>
        <dbReference type="SAM" id="Phobius"/>
    </source>
</evidence>
<dbReference type="OrthoDB" id="6623990at2"/>
<evidence type="ECO:0000259" key="2">
    <source>
        <dbReference type="Pfam" id="PF01757"/>
    </source>
</evidence>
<reference evidence="3 4" key="1">
    <citation type="submission" date="2019-09" db="EMBL/GenBank/DDBJ databases">
        <title>Complete Genome Sequence of Lactobacillus nenjiangensis SH-Y15, isolated from sauerkraut.</title>
        <authorList>
            <person name="Yang H."/>
        </authorList>
    </citation>
    <scope>NUCLEOTIDE SEQUENCE [LARGE SCALE GENOMIC DNA]</scope>
    <source>
        <strain evidence="3 4">SH-Y15</strain>
    </source>
</reference>
<dbReference type="PANTHER" id="PTHR37312">
    <property type="entry name" value="MEMBRANE-BOUND ACYLTRANSFERASE YKRP-RELATED"/>
    <property type="match status" value="1"/>
</dbReference>
<feature type="transmembrane region" description="Helical" evidence="1">
    <location>
        <begin position="12"/>
        <end position="32"/>
    </location>
</feature>
<evidence type="ECO:0000313" key="3">
    <source>
        <dbReference type="EMBL" id="QER67140.1"/>
    </source>
</evidence>
<dbReference type="InterPro" id="IPR002656">
    <property type="entry name" value="Acyl_transf_3_dom"/>
</dbReference>
<keyword evidence="1" id="KW-0812">Transmembrane</keyword>
<gene>
    <name evidence="3" type="ORF">F0161_04160</name>
</gene>
<dbReference type="Pfam" id="PF01757">
    <property type="entry name" value="Acyl_transf_3"/>
    <property type="match status" value="1"/>
</dbReference>
<proteinExistence type="predicted"/>
<sequence>MVGCDCLKNRVYWIDIARAIGMLLIIIGHSLGKYTLTPIGSVVFMVNVTIFFVLSGYLYKQKKFSKQAVNLCYNVLIPYIITAIGIVLISEFVNHFGQFKIFTTVGGAENIIERIFFGMGTNVKLIFTNHIMPQIGAVWFLVAFFWTNIIFNVLHSLLTGKKLIFYFSTIIVAVFGVYLTKWGMLPWSLNAALIGVFFMGAGSIIKGTSIFNRHKMIIFLFCLVLCVFSSLQGYFWFDVAYTQNVVYAALGGISGSIAIMLMSQGIEVLNIRYNLKFIIDALAWFGRYSLPVLCVHIIELSNTRGAEIISNHLMGHSSLLIMFVIIIYRIVFVTIGVIVLRHLPILKSIYFNREFPFYWQKRDS</sequence>
<name>A0A5P1WZS6_9LACO</name>
<protein>
    <submittedName>
        <fullName evidence="3">Acyltransferase family protein</fullName>
    </submittedName>
</protein>
<feature type="transmembrane region" description="Helical" evidence="1">
    <location>
        <begin position="243"/>
        <end position="263"/>
    </location>
</feature>
<keyword evidence="3" id="KW-0808">Transferase</keyword>
<keyword evidence="4" id="KW-1185">Reference proteome</keyword>
<organism evidence="3 4">
    <name type="scientific">Paucilactobacillus nenjiangensis</name>
    <dbReference type="NCBI Taxonomy" id="1296540"/>
    <lineage>
        <taxon>Bacteria</taxon>
        <taxon>Bacillati</taxon>
        <taxon>Bacillota</taxon>
        <taxon>Bacilli</taxon>
        <taxon>Lactobacillales</taxon>
        <taxon>Lactobacillaceae</taxon>
        <taxon>Paucilactobacillus</taxon>
    </lineage>
</organism>
<dbReference type="PANTHER" id="PTHR37312:SF1">
    <property type="entry name" value="MEMBRANE-BOUND ACYLTRANSFERASE YKRP-RELATED"/>
    <property type="match status" value="1"/>
</dbReference>
<evidence type="ECO:0000313" key="4">
    <source>
        <dbReference type="Proteomes" id="UP000325295"/>
    </source>
</evidence>
<feature type="transmembrane region" description="Helical" evidence="1">
    <location>
        <begin position="185"/>
        <end position="205"/>
    </location>
</feature>
<keyword evidence="3" id="KW-0012">Acyltransferase</keyword>
<dbReference type="KEGG" id="lnn:F0161_04160"/>
<feature type="transmembrane region" description="Helical" evidence="1">
    <location>
        <begin position="275"/>
        <end position="298"/>
    </location>
</feature>
<dbReference type="EMBL" id="CP043939">
    <property type="protein sequence ID" value="QER67140.1"/>
    <property type="molecule type" value="Genomic_DNA"/>
</dbReference>
<feature type="transmembrane region" description="Helical" evidence="1">
    <location>
        <begin position="163"/>
        <end position="179"/>
    </location>
</feature>
<keyword evidence="1" id="KW-1133">Transmembrane helix</keyword>
<feature type="transmembrane region" description="Helical" evidence="1">
    <location>
        <begin position="318"/>
        <end position="340"/>
    </location>
</feature>
<feature type="transmembrane region" description="Helical" evidence="1">
    <location>
        <begin position="71"/>
        <end position="90"/>
    </location>
</feature>